<dbReference type="Proteomes" id="UP000594778">
    <property type="component" value="Chromosome"/>
</dbReference>
<evidence type="ECO:0000256" key="2">
    <source>
        <dbReference type="ARBA" id="ARBA00023125"/>
    </source>
</evidence>
<dbReference type="RefSeq" id="WP_197953242.1">
    <property type="nucleotide sequence ID" value="NZ_CP065668.1"/>
</dbReference>
<protein>
    <submittedName>
        <fullName evidence="5">Helix-turn-helix domain-containing protein</fullName>
    </submittedName>
</protein>
<accession>A0A7T2VWZ6</accession>
<organism evidence="5 6">
    <name type="scientific">Delftia acidovorans</name>
    <name type="common">Pseudomonas acidovorans</name>
    <name type="synonym">Comamonas acidovorans</name>
    <dbReference type="NCBI Taxonomy" id="80866"/>
    <lineage>
        <taxon>Bacteria</taxon>
        <taxon>Pseudomonadati</taxon>
        <taxon>Pseudomonadota</taxon>
        <taxon>Betaproteobacteria</taxon>
        <taxon>Burkholderiales</taxon>
        <taxon>Comamonadaceae</taxon>
        <taxon>Delftia</taxon>
    </lineage>
</organism>
<evidence type="ECO:0000259" key="4">
    <source>
        <dbReference type="PROSITE" id="PS01124"/>
    </source>
</evidence>
<dbReference type="PANTHER" id="PTHR46796">
    <property type="entry name" value="HTH-TYPE TRANSCRIPTIONAL ACTIVATOR RHAS-RELATED"/>
    <property type="match status" value="1"/>
</dbReference>
<dbReference type="InterPro" id="IPR050204">
    <property type="entry name" value="AraC_XylS_family_regulators"/>
</dbReference>
<dbReference type="InterPro" id="IPR009057">
    <property type="entry name" value="Homeodomain-like_sf"/>
</dbReference>
<dbReference type="InterPro" id="IPR018060">
    <property type="entry name" value="HTH_AraC"/>
</dbReference>
<dbReference type="SMART" id="SM00342">
    <property type="entry name" value="HTH_ARAC"/>
    <property type="match status" value="1"/>
</dbReference>
<dbReference type="InterPro" id="IPR018062">
    <property type="entry name" value="HTH_AraC-typ_CS"/>
</dbReference>
<dbReference type="SUPFAM" id="SSF46689">
    <property type="entry name" value="Homeodomain-like"/>
    <property type="match status" value="2"/>
</dbReference>
<dbReference type="SUPFAM" id="SSF52317">
    <property type="entry name" value="Class I glutamine amidotransferase-like"/>
    <property type="match status" value="1"/>
</dbReference>
<gene>
    <name evidence="5" type="ORF">I6G66_15775</name>
</gene>
<dbReference type="AlphaFoldDB" id="A0A7T2VWZ6"/>
<evidence type="ECO:0000256" key="3">
    <source>
        <dbReference type="ARBA" id="ARBA00023163"/>
    </source>
</evidence>
<keyword evidence="3" id="KW-0804">Transcription</keyword>
<dbReference type="Pfam" id="PF12833">
    <property type="entry name" value="HTH_18"/>
    <property type="match status" value="1"/>
</dbReference>
<reference evidence="5 6" key="1">
    <citation type="submission" date="2020-12" db="EMBL/GenBank/DDBJ databases">
        <title>FDA dAtabase for Regulatory Grade micrObial Sequences (FDA-ARGOS): Supporting development and validation of Infectious Disease Dx tests.</title>
        <authorList>
            <person name="Sproer C."/>
            <person name="Gronow S."/>
            <person name="Severitt S."/>
            <person name="Schroder I."/>
            <person name="Tallon L."/>
            <person name="Sadzewicz L."/>
            <person name="Zhao X."/>
            <person name="Boylan J."/>
            <person name="Ott S."/>
            <person name="Bowen H."/>
            <person name="Vavikolanu K."/>
            <person name="Mehta A."/>
            <person name="Aluvathingal J."/>
            <person name="Nadendla S."/>
            <person name="Lowell S."/>
            <person name="Myers T."/>
            <person name="Yan Y."/>
            <person name="Sichtig H."/>
        </authorList>
    </citation>
    <scope>NUCLEOTIDE SEQUENCE [LARGE SCALE GENOMIC DNA]</scope>
    <source>
        <strain evidence="5 6">FDAARGOS_909</strain>
    </source>
</reference>
<dbReference type="PROSITE" id="PS00041">
    <property type="entry name" value="HTH_ARAC_FAMILY_1"/>
    <property type="match status" value="1"/>
</dbReference>
<sequence length="356" mass="38872">MPRAFIIELPCLEHSAIGHAAHLVEMLRSANLVASLRLGRRATRFGWRWVDGQGRTLPAMPHADEGAAAEGPAHALFVSALHCPDIPSIRDIVAAHPALVRRITTAFDQGLAVCTLGSAAWFAAAGGRCQGRRVALPWYFMGGFGLDFPGIELAEGQPFVDDWPWLSASHPEALAPMAIALTRHAFGDDLAAALAAVLQPDAQRERATRAALQDRRIPATRNSVLAHAIAWLEARVEQPYDLQALAHAASTSPRTLLRHFQQELGHSPLDHLHRLRCARARVLLEITLESVPSVALACGYGDASAFRRVFLRYVGMAPAAYRERHALRAPRRRWRVEPMTGMTAGTEASPPLLQGR</sequence>
<dbReference type="PROSITE" id="PS01124">
    <property type="entry name" value="HTH_ARAC_FAMILY_2"/>
    <property type="match status" value="1"/>
</dbReference>
<evidence type="ECO:0000313" key="6">
    <source>
        <dbReference type="Proteomes" id="UP000594778"/>
    </source>
</evidence>
<name>A0A7T2VWZ6_DELAC</name>
<dbReference type="Gene3D" id="3.40.50.880">
    <property type="match status" value="1"/>
</dbReference>
<dbReference type="EMBL" id="CP065668">
    <property type="protein sequence ID" value="QPS05787.1"/>
    <property type="molecule type" value="Genomic_DNA"/>
</dbReference>
<feature type="domain" description="HTH araC/xylS-type" evidence="4">
    <location>
        <begin position="226"/>
        <end position="324"/>
    </location>
</feature>
<dbReference type="InterPro" id="IPR029062">
    <property type="entry name" value="Class_I_gatase-like"/>
</dbReference>
<keyword evidence="2" id="KW-0238">DNA-binding</keyword>
<keyword evidence="1" id="KW-0805">Transcription regulation</keyword>
<proteinExistence type="predicted"/>
<dbReference type="Gene3D" id="1.10.10.60">
    <property type="entry name" value="Homeodomain-like"/>
    <property type="match status" value="1"/>
</dbReference>
<evidence type="ECO:0000313" key="5">
    <source>
        <dbReference type="EMBL" id="QPS05787.1"/>
    </source>
</evidence>
<dbReference type="GO" id="GO:0003700">
    <property type="term" value="F:DNA-binding transcription factor activity"/>
    <property type="evidence" value="ECO:0007669"/>
    <property type="project" value="InterPro"/>
</dbReference>
<dbReference type="GO" id="GO:0043565">
    <property type="term" value="F:sequence-specific DNA binding"/>
    <property type="evidence" value="ECO:0007669"/>
    <property type="project" value="InterPro"/>
</dbReference>
<dbReference type="PANTHER" id="PTHR46796:SF13">
    <property type="entry name" value="HTH-TYPE TRANSCRIPTIONAL ACTIVATOR RHAS"/>
    <property type="match status" value="1"/>
</dbReference>
<evidence type="ECO:0000256" key="1">
    <source>
        <dbReference type="ARBA" id="ARBA00023015"/>
    </source>
</evidence>